<feature type="compositionally biased region" description="Basic and acidic residues" evidence="12">
    <location>
        <begin position="2653"/>
        <end position="2669"/>
    </location>
</feature>
<dbReference type="PROSITE" id="PS50835">
    <property type="entry name" value="IG_LIKE"/>
    <property type="match status" value="11"/>
</dbReference>
<organism evidence="16 17">
    <name type="scientific">Glossina brevipalpis</name>
    <dbReference type="NCBI Taxonomy" id="37001"/>
    <lineage>
        <taxon>Eukaryota</taxon>
        <taxon>Metazoa</taxon>
        <taxon>Ecdysozoa</taxon>
        <taxon>Arthropoda</taxon>
        <taxon>Hexapoda</taxon>
        <taxon>Insecta</taxon>
        <taxon>Pterygota</taxon>
        <taxon>Neoptera</taxon>
        <taxon>Endopterygota</taxon>
        <taxon>Diptera</taxon>
        <taxon>Brachycera</taxon>
        <taxon>Muscomorpha</taxon>
        <taxon>Hippoboscoidea</taxon>
        <taxon>Glossinidae</taxon>
        <taxon>Glossina</taxon>
    </lineage>
</organism>
<dbReference type="FunFam" id="2.60.40.10:FF:001138">
    <property type="entry name" value="Sallimus, isoform P"/>
    <property type="match status" value="1"/>
</dbReference>
<feature type="compositionally biased region" description="Basic and acidic residues" evidence="12">
    <location>
        <begin position="3838"/>
        <end position="3852"/>
    </location>
</feature>
<feature type="region of interest" description="Disordered" evidence="12">
    <location>
        <begin position="723"/>
        <end position="780"/>
    </location>
</feature>
<evidence type="ECO:0000256" key="10">
    <source>
        <dbReference type="PROSITE-ProRule" id="PRU00192"/>
    </source>
</evidence>
<dbReference type="SMART" id="SM00408">
    <property type="entry name" value="IGc2"/>
    <property type="match status" value="11"/>
</dbReference>
<feature type="domain" description="Ig-like" evidence="14">
    <location>
        <begin position="5459"/>
        <end position="5541"/>
    </location>
</feature>
<feature type="region of interest" description="Disordered" evidence="12">
    <location>
        <begin position="1752"/>
        <end position="1790"/>
    </location>
</feature>
<feature type="domain" description="Ig-like" evidence="14">
    <location>
        <begin position="5267"/>
        <end position="5351"/>
    </location>
</feature>
<feature type="compositionally biased region" description="Basic and acidic residues" evidence="12">
    <location>
        <begin position="1316"/>
        <end position="1329"/>
    </location>
</feature>
<feature type="region of interest" description="Disordered" evidence="12">
    <location>
        <begin position="2855"/>
        <end position="2900"/>
    </location>
</feature>
<feature type="compositionally biased region" description="Basic and acidic residues" evidence="12">
    <location>
        <begin position="1555"/>
        <end position="1568"/>
    </location>
</feature>
<keyword evidence="6" id="KW-0677">Repeat</keyword>
<feature type="domain" description="Fibronectin type-III" evidence="15">
    <location>
        <begin position="6501"/>
        <end position="6600"/>
    </location>
</feature>
<reference evidence="17" key="1">
    <citation type="submission" date="2014-03" db="EMBL/GenBank/DDBJ databases">
        <authorList>
            <person name="Aksoy S."/>
            <person name="Warren W."/>
            <person name="Wilson R.K."/>
        </authorList>
    </citation>
    <scope>NUCLEOTIDE SEQUENCE [LARGE SCALE GENOMIC DNA]</scope>
    <source>
        <strain evidence="17">IAEA</strain>
    </source>
</reference>
<feature type="coiled-coil region" evidence="11">
    <location>
        <begin position="4619"/>
        <end position="4646"/>
    </location>
</feature>
<keyword evidence="17" id="KW-1185">Reference proteome</keyword>
<dbReference type="Pfam" id="PF00041">
    <property type="entry name" value="fn3"/>
    <property type="match status" value="5"/>
</dbReference>
<dbReference type="EnsemblMetazoa" id="GBRI024249-RA">
    <property type="protein sequence ID" value="GBRI024249-PA"/>
    <property type="gene ID" value="GBRI024249"/>
</dbReference>
<keyword evidence="7" id="KW-1015">Disulfide bond</keyword>
<evidence type="ECO:0000256" key="7">
    <source>
        <dbReference type="ARBA" id="ARBA00023157"/>
    </source>
</evidence>
<feature type="region of interest" description="Disordered" evidence="12">
    <location>
        <begin position="2800"/>
        <end position="2823"/>
    </location>
</feature>
<dbReference type="InterPro" id="IPR013783">
    <property type="entry name" value="Ig-like_fold"/>
</dbReference>
<keyword evidence="4 10" id="KW-0728">SH3 domain</keyword>
<feature type="compositionally biased region" description="Basic and acidic residues" evidence="12">
    <location>
        <begin position="2406"/>
        <end position="2429"/>
    </location>
</feature>
<feature type="compositionally biased region" description="Acidic residues" evidence="12">
    <location>
        <begin position="3168"/>
        <end position="3191"/>
    </location>
</feature>
<dbReference type="GO" id="GO:0009653">
    <property type="term" value="P:anatomical structure morphogenesis"/>
    <property type="evidence" value="ECO:0007669"/>
    <property type="project" value="UniProtKB-ARBA"/>
</dbReference>
<dbReference type="FunFam" id="2.60.40.10:FF:001238">
    <property type="entry name" value="Sallimus, isoform P"/>
    <property type="match status" value="1"/>
</dbReference>
<feature type="region of interest" description="Disordered" evidence="12">
    <location>
        <begin position="1528"/>
        <end position="1568"/>
    </location>
</feature>
<feature type="region of interest" description="Disordered" evidence="12">
    <location>
        <begin position="963"/>
        <end position="984"/>
    </location>
</feature>
<dbReference type="InterPro" id="IPR007110">
    <property type="entry name" value="Ig-like_dom"/>
</dbReference>
<dbReference type="Pfam" id="PF07679">
    <property type="entry name" value="I-set"/>
    <property type="match status" value="11"/>
</dbReference>
<feature type="region of interest" description="Disordered" evidence="12">
    <location>
        <begin position="3045"/>
        <end position="3242"/>
    </location>
</feature>
<feature type="compositionally biased region" description="Basic and acidic residues" evidence="12">
    <location>
        <begin position="3509"/>
        <end position="3531"/>
    </location>
</feature>
<feature type="domain" description="Ig-like" evidence="14">
    <location>
        <begin position="6013"/>
        <end position="6098"/>
    </location>
</feature>
<feature type="compositionally biased region" description="Basic residues" evidence="12">
    <location>
        <begin position="3630"/>
        <end position="3639"/>
    </location>
</feature>
<feature type="compositionally biased region" description="Basic and acidic residues" evidence="12">
    <location>
        <begin position="3599"/>
        <end position="3615"/>
    </location>
</feature>
<evidence type="ECO:0000259" key="14">
    <source>
        <dbReference type="PROSITE" id="PS50835"/>
    </source>
</evidence>
<feature type="compositionally biased region" description="Basic and acidic residues" evidence="12">
    <location>
        <begin position="3085"/>
        <end position="3099"/>
    </location>
</feature>
<feature type="region of interest" description="Disordered" evidence="12">
    <location>
        <begin position="4247"/>
        <end position="4274"/>
    </location>
</feature>
<feature type="compositionally biased region" description="Basic and acidic residues" evidence="12">
    <location>
        <begin position="1934"/>
        <end position="1946"/>
    </location>
</feature>
<sequence>IKELPEEVRVVETVSKDGKPTKKKIRTRVIKKIKGDKQEVTKIETVEEDDKKPQTTVTVEEAPIEEQSEQIKELPEEVRVVETVSKDGKPTKRKIRTRVIKKIKGDKQEVTKIETVEEDDKKPKTTVTVEEEPIEEQPEDVKELPEEVRVVETISEDGKPTKKKIRTRVIRKTKGDKQEVTKIETVEKENEKPETIVTVVETLSPKIGSSEMKQLRLKKMVRVSEPTEPETIIELPEQKTVLLAENDDGTPTKTVIKTKIIKKTKGPKMEITRIQTVEEFEKEPVTKVSMDSYEEPFLKLPEETLVTVYELPEETATTEYVDEKGTTKTRKTKKKIIRKPIGDKEEVTEIEIIQDENEKPKFTVTITETDKLDELPQETIQALELPEQCAILDTFTEDGKIKKKKLKTKSYKRNNELFTIQIVEDEDKPNATIYIEQKPAQEFKMHPITLEEFPEEIIEAEIIEPGKNIKKKTTKTRTFKRDVSPEPEFYQIQTIEEEGQQPYSMVQVISEDNLSDIIDIRQLDDEQIAKKITKQKPKKHKMLRDEITPQQTTAEEKPVYITTFKSVQNDGGQTIIQTESKKITQEEGVLVEEVLSDSETIKEHDEFTPYQIEIVEVSDITDQDNKSYTITEPEDVSEDTTQTQYADKHVKQKKLKPKHKTTAFNVIEEKPEEVRVEYLPEEVLEVELPTAGSSAEESKTKLIKKRKIKSKVGEREHIIEVTTTQEQGKEEEYTVSVTTDGKEPEKSDELLEDSNVTVVDSSEQSKPKEKKVKKKKPVKKVKKDELDEYIQFLIHQEIPKTVLQGYKRIEVESPQNARRDLSDKPTKPLKLTPMKVENIEIKKPKPMEITSVAEFPQMIKLKTPKQKPSETKSKKQKVPFKTKLKSWINFIPYAPYNFKLKITELNTKQGHGELSRNIEDAFKILKRKTSKFVPSDIEQPNLEQLLVTKEEEMLEIIEETAPIKHKRPKKASKEETKPEQTKLKLGKGKLPITESEMEDVILKPFSVDVLKDSIEESGLNVQETNRTESKLKKPKAAKTMLEIKPEDELKPSNDFEEEFIPKIVDVIEFEPEIIQDEQYPTEDNKKIIKKKKKIIQKTDTTQYVVEIIDFPQTEQTGQEKVYEVSIIISNPDDSTEPKMAKKHKKIKMMKPHELQDFVAELREQPVTSIADSSFFDIVVKELETDHEKKIAEGGKKPSKMRKILHQKGEEESIIEINEIEPESENQEPSYEVVVKDVQKEEITQPKEETKPVKPKKMKKHELDAYIQQLMEAKIPKTELEKYEKPEFDKRPKKLKKPKPQAQETYVEGEEQQTKISEFEPTEKIPEIKRTDKRAKSLRPSSSEILPTEVDDLKITVHESERETTDKEQMGAIPIYDEETVEEDKKPLSEFKVEEASQQTETIVETDEDGKLVEKIKTKRKVRKQVGGKQYEITVLETQTEDQPFAEVTVTTTELEPLPIKETTASAALSKSKKITKKIKKDQLEEYLIKVFDEIPEIPDTLEALEKTPTLEQAFEEKPPEDINYRTAIVPERVLQPEPVQDEEQEPKDKKKTKKLKSDRDKKVRIIEEDTPKTDKVISEILIKTEEEQQPEETLPTNFTVDISEQDQQKRPEKSKRIKPLKPAEILEEYAVRVDEFQPEVVVKDIIDESEKEVKEITKKQKLKKIASPKEYLIDIVESFVDNKPSADIEITTSEITATDDLEEKREEKVIVKKVKKKRPQLEPQKEIEPEEIDILDEQTQTFERIPESFRVCTTEEEPKTKTFDDNSTILKDEEKPKQKKAKTTKQEKAEEYPVVVEEIAKIIETIEEPTDTGEMTQTTITKRKLRRKSGPVERVFEVSETTVKDQPTAEVTVVEIEKLVPKDSTSDKSDETRLVKKASKVSKEKVQDFIVQVLEEQVEPYLFDRITAEPLAVEPLQEEPEKPKERKFKPKRPKSQETEEKESIKEYSVRVEELQPEVTIRNIIDESNEEVKQIVTKRNLKKKEGPRKYLIEIVESFVENKPEEADVEVVTTDITPNEQRPEEIQTKKIVKKFKMKKSQLDEEDAYIKQLIEQEIPKTELEEFQPLEFETPKKKKPKTIKRQHKKTVEIIDGIPVTVHEFNIQEILPQEEIKPEEITETENEELKVSIADIPEDFSIRYDIKDLAPEDKEEKPKKEQPLVVEEIEKTTETIKEPSDSGSFKEKTIIKRKVKSKSGPKVKVFEIAEVIKEDQPTAEVTITEIAQEDDVTENALIEMKKPIKKTKKVPKEQSKEFIIKVIEDFVKAEDMEPKIAEEKPHMPTQPDKISEKIKKSKKKRVSIVEEPFEIPDISSNEEVTEISESLEQMTDDLYKFKVNEAVIDKGIEELTPKRGKKSKQETEEVKIYDFKVTEEEAIEKIQPEDFNISVPKIDTKRKIKKQIGPKEEIIEITETRKEDQPEPDKFLPVKTEEMPIEPQQISTTATEPQELSKVQVVELDKQEQIFEIVNDKGERKTEKITKRKIKKQIGQKEEIIEIVEKQREDSPVAEVTVTTVEPKDKAETTTSVTETPKKPRKISKVKKDDLENYVQKLIEEDIPETDMKTFETVEIDKPIKLKKKPVLKVKKTVEIPEEKAKPEIKEIDTTQDNQAVTQSEDVFSVFIQEESKPEEAVPLEAVIKDVTVKEKDKKKKPKASKIKEESLEKGDKIHEEQPVDIQVIEEYAPSQPEYKFSSKEEIEQIPRSKVKKSKEKRPETEKEELAEVPSFEVLVKESSPMSMESPTMKVQVIETEREVRETVDEAGDFKVQTITKRKIKLPQRPEENVIEIVEIKTEGQPELDITVVETQPESDVQKPSNVKSTKKKTKKVKADDLDHYIQKLIEEEIPKTQLEKYEKIEFEHTPKDTEDIFDVKTQEQQDEKPKLRKKQKVRIAEDKPEEQPEEQPLLPVRLIEEIIPEVMKSLPVVKVIETEPVEVKVEEIINEEGKPEQKTIKKRKLQKKVDDVAESVVHVVTIHDESSPEITVIIDEKPLEEVNLITEQPEQKLEPAKVKKPKKTVKKVKKDELEDYIQKLIEEDIPKTTLEQYEKIDTLEKPKSPPITQPEEQIITIEKRKVEESKPSKIPTIEEIPDTRPDIIYDIKVTETETETPYKTPQQQLEEQHELPQPKDTEQITPVSHKEIQPSQSTKETKPVKHKTKKQTPEISKETIVADYEIDIIEEEPEERSPEEEIVDQEESDTRPEVVKIIEEMPKTLEESQPDEAPKEQKEEVSKAVEESVKPKKKKKSIKKIDEQDLIIQKLLEQEIEKTELEKFEKIEFEKPKRAKAEAAKLEPIKIERKEQKAKKVIIVDTTEVPQMVKLKAVKRKEKPIEEQTVQLPKFKLKSRIDWIEYPPDVLKPVLMEIGAIKSSGELSRNIEEAEEALKFKPYKPKKIKKIKDDLEKVELETYEKYVSSEEEAEGKTPFQKPKKVTKPEEKQEQIQIKLGKGKKKPKEEEQPENVTLKKIPVKPQEIEKIDEKISAKKQEISVKELEPQPEKPKYKMKPLEPLEFDDVEYPKEEVEPLEYPEKPKKDDKEPKPKHKRKLKTKPDEENNIIQIVPGEPKKGEEPTEKNIKFRIPESKPEERSEDEIKLKHVEVPELIPAEEAKVTAKEEVTTEEKSPSPTPEVFAKEPKKPKAKREKPKKVVSFDEKTQEFEVTIQEKEPQETPSIKAPLEEVKIKEKSPEEKPIKEVKITEEVIESKPTEERPTEYKITTTVIEPEELPEEYKVRVTDIDEKEIIVEELIEERVVVRKKKPKPFVPEQYQYTVQEPVDEEPQPKEIVEEAIFEVEKADQPIAEHVSITEVIEEPKKEEPIEDFTTKKTKSKKKPRPTEKIEEEAVEEIAEKSRPKEKLKEFEFSVTEEEAPEETPAKEIEEEKPKSKTIIEKKLVEYPEYKIKIVESMLEKPVIVKEEQQPEEILITTKPDKPMTKYEEVEVKEKGFEPKPFDEIDVETKLKPKKSRKPKKPEELEADRETTIEEMEVPIHVEKKEEDLVKPKVVEEPLVQAAPKEYKIKILEEQREVKDDIVETQYVVKPERMVEISKEEAEVELVKKETRQQEVVTQDAEIKTKKLKKKPKSVEDNELKVKIVEEAPAEQPTEFLEEVERPKPVAIEKVPEDIPKQYKYKLKEYEIPKEEITSSEKEEETFERPEPSKEKIEERETKFEKKKSRKERVEDQKVTITEEIEKQQSIEIDESKPDTTKPREEAPTEVYADYKINIVEEAPRAVPEEVVVEQVEIIRKRKPKPSLIEEPEEQITLTPEKKVESAEEKIVQKKPKKPVLAEDHAELKIEKIEEIVTKSDIAEEIVIQPKIEKASEEEPISYKFSVTDIPAEKKVKVPEDIILLPKPKEHVKEEPEEQKTVSAEKPVKELVEDATIKKKPKKQKPVEAVSIEEKIIKIEEMPQEVKVTEEVTEEQIERRPEEEDVVEKPKSDKPKEYKITVIEIEPEKSPEEILKLPKKMKIIQPDVTEESEVSVSIQPKLRKQEEPIETAVIKKKSKPKLKEETAAEFHVKVEEELPLEPQVHVTEEVEEIQPDSAQLKLPKKTRKPMINEEIIEEEVMLKKPTIKKEEEQITQVTLKPKKPIRPVEIEDVEAEFKIVKQEEATQETSEETVKLKKKRKPVNVIEEDADELVIKKEVVEERLKEVIEEEIIDEAVVVRRKPKKSIEPQFEEVEEQEYSLSFKKPHKIDEGVEEAATVFKKRPRRPQTTGEAAAELSVKREEKYMESEDVEEFVVSKKPREKPKQIVEEEELEFVIKKEKPRKQSIEVEEYKGVENVTFHAKHAKVQEDIAQEFKIALDSYAEEEISMSKKIKVKKPIQKTYSEEEDAVKIKVVQKYEDDEGPVIEEIRDASSIEDTMYDVEEPEEYHIEELPLDEVDIPLRQKKPTKPRYSVQHEGEEDFLIGIGRIKSDAVTYEEDSLTFKKKRKVIEQVYNEEGASLNITREMQVEEREEENAMYSICNYVADNDEAINLVEGEKVFVIGRHSSEWWYVKKSITLEEGWVPAQYLMEPTKYMQYVQKKLHEKIDKLPVFERPGPNEKPVAPRFVEKLQPIHTPDGYTVQFECKVEGVPRPQIAWFRETAIIKPSQDFQMYYDEDNVATLIIQVFPEDAGRFTCVAKNSAGFASTTTELVVETPLSDHGSDATGMSRKSMSRESSLADILEGIPPTFSRKPKAQYVNENTNVILECRLVAVPEPDIVWTYNGEEIDTTKLENVRLVTESDIHMYCSVVHISKVKKSQEGIYEVVATNREGEARLPIILKVRTGEKEPPQVLEPLRNMIIREGESAVLSTQIVGNPTPKITWYKDGKPITENVKSDKDVHTLTLIAPKYPEKGEYTVEAINPLGSVETTAQLTIEEAPSGNAEPPLFVERFEEQNVPQKGVIRLLAKISGNPVPEIAWLFNNNPLYPNDRTQLKYDGENIELIIKDANPNSDSGDYKCIASNPLGKTSHGARIIVEVDEVTFLKKLKSKITIEEQQLLTLECETSHVVSPKWFFNGKELSGMDHRVVVEDGKLHKLVIRNTNLRDTGSYLCKLKNVETKSTVEVLPRKPEFIKPLEDYEITEKDTAILEVEVSTDAGEVQWFKDGKKITAANERYDFIKDGKVHRLLVRNASIHDEGEYSCKLDDQQCKAELTVIELPPEIVKPLEDVNVTEGEDAIFQTELSKGDAMVKWFKNGQELTLNDRIQLSIDGKRQKLIIKKCKPNDAAEYSVSVGDHKSTSKLTVEEPLVDFTLRLPDVTIATKNTDAEFIVKLSKPDVEVTWYIKGKPIKPNKKYELFVEGTIRRLIIHDVEENDAGDISCTAANVTTSAKLCVEEIKTAPLIISDKQQTIKVKENEDVTLTVKYSGIPKPQAEWSSSETVIVKTQRIVPTIDDQTATLTIKKVLNEDEGEYVVKLTNPVGEAEASLHLIIMHKPSAPGAPEPLEIMHDSLTLYWKPPENDGKTEILEYILEYQDVKTEKWTEIRKIKDTTYTLSKLQIDTEYVFRAVAVNQIGPSSPSPLSPPIRLTPQAQKEKPTVQEPLQNVIMEPAKEVTLSCIFGGVPEPKVVWKKNGEVFEASTMRYENRVAKYTIEKVTVEAEAEYTCVAENEMGKVETSCYVRMQAKPIIEIEEKYLSQKLRSDAKLSIPALIKGYPKPKITWYKETNILKTTKYLNIEITETTTNVTIERITRKDTGRYKIIAENEYGTDTVECTITVIDKPSPPKSLFVKETKKDSVTLEWEPPEDDGGMEINKYILEKCDLQNKVWMKVADFDKNICSYVIQKLSINCDYRFRIIAVNPIGESEPTESQIVTITKKDKPSPPRQPIDVSGMNDKSFTLSWEMPESDGGAKILEYIVEIKEFHETEYRLLGSTNGNVPHIFVNNVEKDHAYTFRIYAKNEVGTSDALETEDKIVVSRRITPPSPPQNLRTPDITSRSVTLDWEVPAHNGGSEITGYCIEKRSSTSTKWTKVVTLNAHNLQYTVDNLKEKCEYWFRVSAENEAGLGAPAVTDTVNLKTHATVPSPPTPPLETRIIAANVHVFEWGMPESDGGAPLLGYHIAIRDMKKTMWIEVGRVPAGIQKFQIRDLQENHEYMIRIFAKNEIGLSEPLESEEPYKVITTGHLSLPDEPHTELSTCNTSSWLREHNMDADIHSYVRGKLLRRDEYFFRLWAKLPSKKKRGSK</sequence>
<feature type="compositionally biased region" description="Basic and acidic residues" evidence="12">
    <location>
        <begin position="3065"/>
        <end position="3075"/>
    </location>
</feature>
<feature type="domain" description="Ig-like" evidence="14">
    <location>
        <begin position="5724"/>
        <end position="5810"/>
    </location>
</feature>
<feature type="compositionally biased region" description="Basic and acidic residues" evidence="12">
    <location>
        <begin position="3641"/>
        <end position="3660"/>
    </location>
</feature>
<dbReference type="FunFam" id="2.60.40.10:FF:000050">
    <property type="entry name" value="Titin isoform B"/>
    <property type="match status" value="2"/>
</dbReference>
<feature type="compositionally biased region" description="Polar residues" evidence="12">
    <location>
        <begin position="754"/>
        <end position="764"/>
    </location>
</feature>
<dbReference type="PANTHER" id="PTHR13817:SF151">
    <property type="entry name" value="TITIN"/>
    <property type="match status" value="1"/>
</dbReference>
<dbReference type="InterPro" id="IPR036028">
    <property type="entry name" value="SH3-like_dom_sf"/>
</dbReference>
<evidence type="ECO:0000256" key="3">
    <source>
        <dbReference type="ARBA" id="ARBA00006692"/>
    </source>
</evidence>
<feature type="compositionally biased region" description="Basic residues" evidence="12">
    <location>
        <begin position="768"/>
        <end position="780"/>
    </location>
</feature>
<dbReference type="GO" id="GO:0030154">
    <property type="term" value="P:cell differentiation"/>
    <property type="evidence" value="ECO:0007669"/>
    <property type="project" value="UniProtKB-ARBA"/>
</dbReference>
<feature type="compositionally biased region" description="Basic and acidic residues" evidence="12">
    <location>
        <begin position="3114"/>
        <end position="3136"/>
    </location>
</feature>
<feature type="compositionally biased region" description="Basic and acidic residues" evidence="12">
    <location>
        <begin position="2855"/>
        <end position="2877"/>
    </location>
</feature>
<feature type="compositionally biased region" description="Basic and acidic residues" evidence="12">
    <location>
        <begin position="1276"/>
        <end position="1289"/>
    </location>
</feature>
<feature type="compositionally biased region" description="Basic and acidic residues" evidence="12">
    <location>
        <begin position="3556"/>
        <end position="3592"/>
    </location>
</feature>
<feature type="region of interest" description="Disordered" evidence="12">
    <location>
        <begin position="50"/>
        <end position="71"/>
    </location>
</feature>
<feature type="domain" description="Ig-like" evidence="14">
    <location>
        <begin position="5362"/>
        <end position="5456"/>
    </location>
</feature>
<feature type="compositionally biased region" description="Basic and acidic residues" evidence="12">
    <location>
        <begin position="1756"/>
        <end position="1776"/>
    </location>
</feature>
<feature type="compositionally biased region" description="Basic and acidic residues" evidence="12">
    <location>
        <begin position="740"/>
        <end position="749"/>
    </location>
</feature>
<evidence type="ECO:0000256" key="9">
    <source>
        <dbReference type="ARBA" id="ARBA00023319"/>
    </source>
</evidence>
<dbReference type="PROSITE" id="PS50853">
    <property type="entry name" value="FN3"/>
    <property type="match status" value="5"/>
</dbReference>
<feature type="domain" description="Fibronectin type-III" evidence="15">
    <location>
        <begin position="5914"/>
        <end position="6008"/>
    </location>
</feature>
<dbReference type="InterPro" id="IPR050964">
    <property type="entry name" value="Striated_Muscle_Regulatory"/>
</dbReference>
<dbReference type="STRING" id="37001.A0A1A9WLT4"/>
<keyword evidence="9" id="KW-0393">Immunoglobulin domain</keyword>
<feature type="region of interest" description="Disordered" evidence="12">
    <location>
        <begin position="4404"/>
        <end position="4429"/>
    </location>
</feature>
<reference evidence="16" key="2">
    <citation type="submission" date="2020-05" db="UniProtKB">
        <authorList>
            <consortium name="EnsemblMetazoa"/>
        </authorList>
    </citation>
    <scope>IDENTIFICATION</scope>
    <source>
        <strain evidence="16">IAEA</strain>
    </source>
</reference>
<feature type="domain" description="Ig-like" evidence="14">
    <location>
        <begin position="5547"/>
        <end position="5631"/>
    </location>
</feature>
<feature type="compositionally biased region" description="Basic and acidic residues" evidence="12">
    <location>
        <begin position="971"/>
        <end position="982"/>
    </location>
</feature>
<feature type="region of interest" description="Disordered" evidence="12">
    <location>
        <begin position="3941"/>
        <end position="3978"/>
    </location>
</feature>
<feature type="domain" description="Fibronectin type-III" evidence="15">
    <location>
        <begin position="6401"/>
        <end position="6497"/>
    </location>
</feature>
<evidence type="ECO:0000259" key="13">
    <source>
        <dbReference type="PROSITE" id="PS50002"/>
    </source>
</evidence>
<dbReference type="CDD" id="cd00063">
    <property type="entry name" value="FN3"/>
    <property type="match status" value="5"/>
</dbReference>
<dbReference type="SUPFAM" id="SSF49265">
    <property type="entry name" value="Fibronectin type III"/>
    <property type="match status" value="3"/>
</dbReference>
<feature type="compositionally biased region" description="Basic and acidic residues" evidence="12">
    <location>
        <begin position="2708"/>
        <end position="2717"/>
    </location>
</feature>
<dbReference type="Gene3D" id="2.30.30.40">
    <property type="entry name" value="SH3 Domains"/>
    <property type="match status" value="1"/>
</dbReference>
<dbReference type="VEuPathDB" id="VectorBase:GBRI024249"/>
<dbReference type="SMART" id="SM00326">
    <property type="entry name" value="SH3"/>
    <property type="match status" value="1"/>
</dbReference>
<evidence type="ECO:0000256" key="2">
    <source>
        <dbReference type="ARBA" id="ARBA00004496"/>
    </source>
</evidence>
<evidence type="ECO:0000259" key="15">
    <source>
        <dbReference type="PROSITE" id="PS50853"/>
    </source>
</evidence>
<feature type="region of interest" description="Disordered" evidence="12">
    <location>
        <begin position="1276"/>
        <end position="1350"/>
    </location>
</feature>
<protein>
    <recommendedName>
        <fullName evidence="18">Titin</fullName>
    </recommendedName>
</protein>
<evidence type="ECO:0000313" key="16">
    <source>
        <dbReference type="EnsemblMetazoa" id="GBRI024249-PA"/>
    </source>
</evidence>
<feature type="region of interest" description="Disordered" evidence="12">
    <location>
        <begin position="4130"/>
        <end position="4205"/>
    </location>
</feature>
<keyword evidence="11" id="KW-0175">Coiled coil</keyword>
<feature type="domain" description="Ig-like" evidence="14">
    <location>
        <begin position="5818"/>
        <end position="5903"/>
    </location>
</feature>
<feature type="region of interest" description="Disordered" evidence="12">
    <location>
        <begin position="2406"/>
        <end position="2445"/>
    </location>
</feature>
<dbReference type="Proteomes" id="UP000091820">
    <property type="component" value="Unassembled WGS sequence"/>
</dbReference>
<feature type="domain" description="Ig-like" evidence="14">
    <location>
        <begin position="5041"/>
        <end position="5129"/>
    </location>
</feature>
<dbReference type="FunFam" id="2.60.40.10:FF:000031">
    <property type="entry name" value="Myosin-binding protein C, slow type"/>
    <property type="match status" value="2"/>
</dbReference>
<dbReference type="InterPro" id="IPR013098">
    <property type="entry name" value="Ig_I-set"/>
</dbReference>
<dbReference type="CDD" id="cd11856">
    <property type="entry name" value="SH3_p47phox_like"/>
    <property type="match status" value="1"/>
</dbReference>
<evidence type="ECO:0000256" key="5">
    <source>
        <dbReference type="ARBA" id="ARBA00022490"/>
    </source>
</evidence>
<dbReference type="SMART" id="SM00060">
    <property type="entry name" value="FN3"/>
    <property type="match status" value="5"/>
</dbReference>
<dbReference type="SMART" id="SM00409">
    <property type="entry name" value="IG"/>
    <property type="match status" value="11"/>
</dbReference>
<dbReference type="SUPFAM" id="SSF50044">
    <property type="entry name" value="SH3-domain"/>
    <property type="match status" value="1"/>
</dbReference>
<feature type="compositionally biased region" description="Basic and acidic residues" evidence="12">
    <location>
        <begin position="3864"/>
        <end position="3875"/>
    </location>
</feature>
<dbReference type="GO" id="GO:0030017">
    <property type="term" value="C:sarcomere"/>
    <property type="evidence" value="ECO:0007669"/>
    <property type="project" value="UniProtKB-ARBA"/>
</dbReference>
<feature type="compositionally biased region" description="Basic and acidic residues" evidence="12">
    <location>
        <begin position="4343"/>
        <end position="4356"/>
    </location>
</feature>
<dbReference type="FunFam" id="2.60.40.10:FF:000127">
    <property type="entry name" value="titin isoform X1"/>
    <property type="match status" value="1"/>
</dbReference>
<comment type="similarity">
    <text evidence="3">Belongs to the protein kinase superfamily. CAMK Ser/Thr protein kinase family.</text>
</comment>
<feature type="compositionally biased region" description="Basic and acidic residues" evidence="12">
    <location>
        <begin position="4180"/>
        <end position="4203"/>
    </location>
</feature>
<feature type="compositionally biased region" description="Basic and acidic residues" evidence="12">
    <location>
        <begin position="3961"/>
        <end position="3978"/>
    </location>
</feature>
<dbReference type="FunFam" id="2.60.40.10:FF:000032">
    <property type="entry name" value="palladin isoform X1"/>
    <property type="match status" value="1"/>
</dbReference>
<evidence type="ECO:0000256" key="12">
    <source>
        <dbReference type="SAM" id="MobiDB-lite"/>
    </source>
</evidence>
<feature type="region of interest" description="Disordered" evidence="12">
    <location>
        <begin position="2502"/>
        <end position="2535"/>
    </location>
</feature>
<evidence type="ECO:0000256" key="1">
    <source>
        <dbReference type="ARBA" id="ARBA00004123"/>
    </source>
</evidence>
<feature type="domain" description="Ig-like" evidence="14">
    <location>
        <begin position="5637"/>
        <end position="5720"/>
    </location>
</feature>
<evidence type="ECO:0000256" key="4">
    <source>
        <dbReference type="ARBA" id="ARBA00022443"/>
    </source>
</evidence>
<feature type="compositionally biased region" description="Basic and acidic residues" evidence="12">
    <location>
        <begin position="3465"/>
        <end position="3501"/>
    </location>
</feature>
<evidence type="ECO:0000313" key="17">
    <source>
        <dbReference type="Proteomes" id="UP000091820"/>
    </source>
</evidence>
<feature type="compositionally biased region" description="Acidic residues" evidence="12">
    <location>
        <begin position="129"/>
        <end position="138"/>
    </location>
</feature>
<dbReference type="PANTHER" id="PTHR13817">
    <property type="entry name" value="TITIN"/>
    <property type="match status" value="1"/>
</dbReference>
<dbReference type="Gene3D" id="2.60.40.10">
    <property type="entry name" value="Immunoglobulins"/>
    <property type="match status" value="16"/>
</dbReference>
<dbReference type="PROSITE" id="PS50002">
    <property type="entry name" value="SH3"/>
    <property type="match status" value="1"/>
</dbReference>
<dbReference type="InterPro" id="IPR003598">
    <property type="entry name" value="Ig_sub2"/>
</dbReference>
<dbReference type="CDD" id="cd00096">
    <property type="entry name" value="Ig"/>
    <property type="match status" value="1"/>
</dbReference>
<feature type="region of interest" description="Disordered" evidence="12">
    <location>
        <begin position="1807"/>
        <end position="1826"/>
    </location>
</feature>
<dbReference type="FunFam" id="2.60.40.10:FF:000107">
    <property type="entry name" value="Myosin, light chain kinase a"/>
    <property type="match status" value="2"/>
</dbReference>
<feature type="compositionally biased region" description="Basic and acidic residues" evidence="12">
    <location>
        <begin position="4412"/>
        <end position="4429"/>
    </location>
</feature>
<feature type="compositionally biased region" description="Polar residues" evidence="12">
    <location>
        <begin position="2435"/>
        <end position="2445"/>
    </location>
</feature>
<keyword evidence="5" id="KW-0963">Cytoplasm</keyword>
<dbReference type="PRINTS" id="PR00014">
    <property type="entry name" value="FNTYPEIII"/>
</dbReference>
<feature type="compositionally biased region" description="Basic and acidic residues" evidence="12">
    <location>
        <begin position="3668"/>
        <end position="3681"/>
    </location>
</feature>
<feature type="domain" description="Ig-like" evidence="14">
    <location>
        <begin position="6103"/>
        <end position="6193"/>
    </location>
</feature>
<feature type="domain" description="SH3" evidence="13">
    <location>
        <begin position="4949"/>
        <end position="5010"/>
    </location>
</feature>
<feature type="domain" description="Ig-like" evidence="14">
    <location>
        <begin position="5164"/>
        <end position="5254"/>
    </location>
</feature>
<feature type="region of interest" description="Disordered" evidence="12">
    <location>
        <begin position="2641"/>
        <end position="2718"/>
    </location>
</feature>
<evidence type="ECO:0000256" key="6">
    <source>
        <dbReference type="ARBA" id="ARBA00022737"/>
    </source>
</evidence>
<feature type="region of interest" description="Disordered" evidence="12">
    <location>
        <begin position="3795"/>
        <end position="3875"/>
    </location>
</feature>
<feature type="compositionally biased region" description="Basic and acidic residues" evidence="12">
    <location>
        <begin position="4130"/>
        <end position="4160"/>
    </location>
</feature>
<dbReference type="SUPFAM" id="SSF48726">
    <property type="entry name" value="Immunoglobulin"/>
    <property type="match status" value="11"/>
</dbReference>
<dbReference type="InterPro" id="IPR003961">
    <property type="entry name" value="FN3_dom"/>
</dbReference>
<feature type="region of interest" description="Disordered" evidence="12">
    <location>
        <begin position="1582"/>
        <end position="1616"/>
    </location>
</feature>
<dbReference type="InterPro" id="IPR036179">
    <property type="entry name" value="Ig-like_dom_sf"/>
</dbReference>
<feature type="region of interest" description="Disordered" evidence="12">
    <location>
        <begin position="3406"/>
        <end position="3681"/>
    </location>
</feature>
<feature type="compositionally biased region" description="Basic and acidic residues" evidence="12">
    <location>
        <begin position="4256"/>
        <end position="4268"/>
    </location>
</feature>
<feature type="region of interest" description="Disordered" evidence="12">
    <location>
        <begin position="117"/>
        <end position="144"/>
    </location>
</feature>
<feature type="domain" description="Fibronectin type-III" evidence="15">
    <location>
        <begin position="6200"/>
        <end position="6295"/>
    </location>
</feature>
<feature type="compositionally biased region" description="Basic and acidic residues" evidence="12">
    <location>
        <begin position="3192"/>
        <end position="3234"/>
    </location>
</feature>
<evidence type="ECO:0000256" key="11">
    <source>
        <dbReference type="SAM" id="Coils"/>
    </source>
</evidence>
<dbReference type="InterPro" id="IPR001452">
    <property type="entry name" value="SH3_domain"/>
</dbReference>
<dbReference type="InterPro" id="IPR003599">
    <property type="entry name" value="Ig_sub"/>
</dbReference>
<evidence type="ECO:0008006" key="18">
    <source>
        <dbReference type="Google" id="ProtNLM"/>
    </source>
</evidence>
<feature type="compositionally biased region" description="Basic and acidic residues" evidence="12">
    <location>
        <begin position="3941"/>
        <end position="3951"/>
    </location>
</feature>
<dbReference type="GO" id="GO:0005634">
    <property type="term" value="C:nucleus"/>
    <property type="evidence" value="ECO:0007669"/>
    <property type="project" value="UniProtKB-SubCell"/>
</dbReference>
<accession>A0A1A9WLT4</accession>
<feature type="region of interest" description="Disordered" evidence="12">
    <location>
        <begin position="4343"/>
        <end position="4363"/>
    </location>
</feature>
<proteinExistence type="inferred from homology"/>
<evidence type="ECO:0000256" key="8">
    <source>
        <dbReference type="ARBA" id="ARBA00023242"/>
    </source>
</evidence>
<comment type="subcellular location">
    <subcellularLocation>
        <location evidence="2">Cytoplasm</location>
    </subcellularLocation>
    <subcellularLocation>
        <location evidence="1">Nucleus</location>
    </subcellularLocation>
</comment>
<feature type="region of interest" description="Disordered" evidence="12">
    <location>
        <begin position="1910"/>
        <end position="1946"/>
    </location>
</feature>
<feature type="domain" description="Fibronectin type-III" evidence="15">
    <location>
        <begin position="6299"/>
        <end position="6400"/>
    </location>
</feature>
<dbReference type="FunFam" id="2.60.40.10:FF:000056">
    <property type="entry name" value="twitchin isoform X4"/>
    <property type="match status" value="1"/>
</dbReference>
<dbReference type="Pfam" id="PF00018">
    <property type="entry name" value="SH3_1"/>
    <property type="match status" value="1"/>
</dbReference>
<name>A0A1A9WLT4_9MUSC</name>
<feature type="compositionally biased region" description="Basic and acidic residues" evidence="12">
    <location>
        <begin position="2268"/>
        <end position="2277"/>
    </location>
</feature>
<feature type="compositionally biased region" description="Basic and acidic residues" evidence="12">
    <location>
        <begin position="2688"/>
        <end position="2698"/>
    </location>
</feature>
<keyword evidence="8" id="KW-0539">Nucleus</keyword>
<feature type="region of interest" description="Disordered" evidence="12">
    <location>
        <begin position="2268"/>
        <end position="2290"/>
    </location>
</feature>
<dbReference type="InterPro" id="IPR036116">
    <property type="entry name" value="FN3_sf"/>
</dbReference>